<dbReference type="SUPFAM" id="SSF52172">
    <property type="entry name" value="CheY-like"/>
    <property type="match status" value="1"/>
</dbReference>
<keyword evidence="1 2" id="KW-0597">Phosphoprotein</keyword>
<evidence type="ECO:0000256" key="1">
    <source>
        <dbReference type="ARBA" id="ARBA00022553"/>
    </source>
</evidence>
<evidence type="ECO:0000259" key="3">
    <source>
        <dbReference type="PROSITE" id="PS50110"/>
    </source>
</evidence>
<dbReference type="GO" id="GO:0000160">
    <property type="term" value="P:phosphorelay signal transduction system"/>
    <property type="evidence" value="ECO:0007669"/>
    <property type="project" value="InterPro"/>
</dbReference>
<dbReference type="EMBL" id="JACIGE010000007">
    <property type="protein sequence ID" value="MBB4247753.1"/>
    <property type="molecule type" value="Genomic_DNA"/>
</dbReference>
<evidence type="ECO:0000256" key="2">
    <source>
        <dbReference type="PROSITE-ProRule" id="PRU00169"/>
    </source>
</evidence>
<dbReference type="OrthoDB" id="9800897at2"/>
<organism evidence="4 5">
    <name type="scientific">Rhodocyclus tenuis</name>
    <name type="common">Rhodospirillum tenue</name>
    <dbReference type="NCBI Taxonomy" id="1066"/>
    <lineage>
        <taxon>Bacteria</taxon>
        <taxon>Pseudomonadati</taxon>
        <taxon>Pseudomonadota</taxon>
        <taxon>Betaproteobacteria</taxon>
        <taxon>Rhodocyclales</taxon>
        <taxon>Rhodocyclaceae</taxon>
        <taxon>Rhodocyclus</taxon>
    </lineage>
</organism>
<gene>
    <name evidence="4" type="ORF">GGD90_002138</name>
</gene>
<keyword evidence="5" id="KW-1185">Reference proteome</keyword>
<feature type="domain" description="Response regulatory" evidence="3">
    <location>
        <begin position="3"/>
        <end position="119"/>
    </location>
</feature>
<dbReference type="InterPro" id="IPR011006">
    <property type="entry name" value="CheY-like_superfamily"/>
</dbReference>
<dbReference type="PANTHER" id="PTHR44591:SF3">
    <property type="entry name" value="RESPONSE REGULATORY DOMAIN-CONTAINING PROTEIN"/>
    <property type="match status" value="1"/>
</dbReference>
<dbReference type="InterPro" id="IPR050595">
    <property type="entry name" value="Bact_response_regulator"/>
</dbReference>
<protein>
    <submittedName>
        <fullName evidence="4">DNA-binding response OmpR family regulator</fullName>
    </submittedName>
</protein>
<proteinExistence type="predicted"/>
<dbReference type="Pfam" id="PF00072">
    <property type="entry name" value="Response_reg"/>
    <property type="match status" value="1"/>
</dbReference>
<dbReference type="RefSeq" id="WP_153116718.1">
    <property type="nucleotide sequence ID" value="NZ_JACIGE010000007.1"/>
</dbReference>
<feature type="modified residue" description="4-aspartylphosphate" evidence="2">
    <location>
        <position position="51"/>
    </location>
</feature>
<evidence type="ECO:0000313" key="4">
    <source>
        <dbReference type="EMBL" id="MBB4247753.1"/>
    </source>
</evidence>
<keyword evidence="4" id="KW-0238">DNA-binding</keyword>
<dbReference type="PANTHER" id="PTHR44591">
    <property type="entry name" value="STRESS RESPONSE REGULATOR PROTEIN 1"/>
    <property type="match status" value="1"/>
</dbReference>
<dbReference type="Gene3D" id="3.40.50.2300">
    <property type="match status" value="1"/>
</dbReference>
<comment type="caution">
    <text evidence="4">The sequence shown here is derived from an EMBL/GenBank/DDBJ whole genome shotgun (WGS) entry which is preliminary data.</text>
</comment>
<dbReference type="GO" id="GO:0003677">
    <property type="term" value="F:DNA binding"/>
    <property type="evidence" value="ECO:0007669"/>
    <property type="project" value="UniProtKB-KW"/>
</dbReference>
<sequence>MRKIVLVDDHADIRRLIRITLGKAFEVFEAEDGASGLDLVRRQRPDLVVLDVMMPGGLDGIKVLDAIKADPALLHTRVIMVTARGQQQDYQLGMSLGADAYFIKPFSPLELVTRIHELLAGAECQ</sequence>
<accession>A0A840G5V9</accession>
<dbReference type="Proteomes" id="UP000587070">
    <property type="component" value="Unassembled WGS sequence"/>
</dbReference>
<evidence type="ECO:0000313" key="5">
    <source>
        <dbReference type="Proteomes" id="UP000587070"/>
    </source>
</evidence>
<dbReference type="AlphaFoldDB" id="A0A840G5V9"/>
<dbReference type="InterPro" id="IPR001789">
    <property type="entry name" value="Sig_transdc_resp-reg_receiver"/>
</dbReference>
<dbReference type="PROSITE" id="PS50110">
    <property type="entry name" value="RESPONSE_REGULATORY"/>
    <property type="match status" value="1"/>
</dbReference>
<name>A0A840G5V9_RHOTE</name>
<dbReference type="SMART" id="SM00448">
    <property type="entry name" value="REC"/>
    <property type="match status" value="1"/>
</dbReference>
<reference evidence="4 5" key="1">
    <citation type="submission" date="2020-08" db="EMBL/GenBank/DDBJ databases">
        <title>Genome sequencing of Purple Non-Sulfur Bacteria from various extreme environments.</title>
        <authorList>
            <person name="Mayer M."/>
        </authorList>
    </citation>
    <scope>NUCLEOTIDE SEQUENCE [LARGE SCALE GENOMIC DNA]</scope>
    <source>
        <strain evidence="4 5">2761</strain>
    </source>
</reference>